<accession>A0A077FC59</accession>
<sequence>METITEGSWIGRLGLGLAPRELQCVLAVAQGMTAKEIAKLLGIAPGTVEKRLSAAMFKLDAPRRAALVAEAMKRQIISPLCIVLAGLMAMHAVMGDADPMRRDRRVPERRIAQVRIIRKAESFDLHA</sequence>
<dbReference type="KEGG" id="palk:PSAKL28_16860"/>
<evidence type="ECO:0000256" key="2">
    <source>
        <dbReference type="ARBA" id="ARBA00023125"/>
    </source>
</evidence>
<proteinExistence type="predicted"/>
<dbReference type="Proteomes" id="UP000028931">
    <property type="component" value="Chromosome"/>
</dbReference>
<dbReference type="PANTHER" id="PTHR44688:SF16">
    <property type="entry name" value="DNA-BINDING TRANSCRIPTIONAL ACTIVATOR DEVR_DOSR"/>
    <property type="match status" value="1"/>
</dbReference>
<dbReference type="InterPro" id="IPR016032">
    <property type="entry name" value="Sig_transdc_resp-reg_C-effctor"/>
</dbReference>
<protein>
    <submittedName>
        <fullName evidence="6">LuxR family transcriptional regulator</fullName>
    </submittedName>
</protein>
<keyword evidence="4" id="KW-0812">Transmembrane</keyword>
<dbReference type="InterPro" id="IPR036388">
    <property type="entry name" value="WH-like_DNA-bd_sf"/>
</dbReference>
<dbReference type="EMBL" id="CP009048">
    <property type="protein sequence ID" value="AIL60911.1"/>
    <property type="molecule type" value="Genomic_DNA"/>
</dbReference>
<dbReference type="InterPro" id="IPR000792">
    <property type="entry name" value="Tscrpt_reg_LuxR_C"/>
</dbReference>
<organism evidence="6 7">
    <name type="scientific">Pseudomonas alkylphenolica</name>
    <dbReference type="NCBI Taxonomy" id="237609"/>
    <lineage>
        <taxon>Bacteria</taxon>
        <taxon>Pseudomonadati</taxon>
        <taxon>Pseudomonadota</taxon>
        <taxon>Gammaproteobacteria</taxon>
        <taxon>Pseudomonadales</taxon>
        <taxon>Pseudomonadaceae</taxon>
        <taxon>Pseudomonas</taxon>
    </lineage>
</organism>
<evidence type="ECO:0000259" key="5">
    <source>
        <dbReference type="PROSITE" id="PS50043"/>
    </source>
</evidence>
<evidence type="ECO:0000256" key="1">
    <source>
        <dbReference type="ARBA" id="ARBA00023015"/>
    </source>
</evidence>
<keyword evidence="3" id="KW-0804">Transcription</keyword>
<reference evidence="6 7" key="1">
    <citation type="submission" date="2014-07" db="EMBL/GenBank/DDBJ databases">
        <authorList>
            <person name="Lee K."/>
            <person name="Lim J.Y."/>
            <person name="Hwang I."/>
        </authorList>
    </citation>
    <scope>NUCLEOTIDE SEQUENCE [LARGE SCALE GENOMIC DNA]</scope>
    <source>
        <strain evidence="6 7">KL28</strain>
    </source>
</reference>
<dbReference type="OrthoDB" id="6896872at2"/>
<evidence type="ECO:0000313" key="7">
    <source>
        <dbReference type="Proteomes" id="UP000028931"/>
    </source>
</evidence>
<keyword evidence="4" id="KW-0472">Membrane</keyword>
<dbReference type="PROSITE" id="PS00622">
    <property type="entry name" value="HTH_LUXR_1"/>
    <property type="match status" value="1"/>
</dbReference>
<name>A0A077FC59_9PSED</name>
<keyword evidence="2" id="KW-0238">DNA-binding</keyword>
<feature type="transmembrane region" description="Helical" evidence="4">
    <location>
        <begin position="76"/>
        <end position="95"/>
    </location>
</feature>
<dbReference type="RefSeq" id="WP_038608978.1">
    <property type="nucleotide sequence ID" value="NZ_CP009048.1"/>
</dbReference>
<evidence type="ECO:0000313" key="6">
    <source>
        <dbReference type="EMBL" id="AIL60911.1"/>
    </source>
</evidence>
<keyword evidence="4" id="KW-1133">Transmembrane helix</keyword>
<evidence type="ECO:0000256" key="3">
    <source>
        <dbReference type="ARBA" id="ARBA00023163"/>
    </source>
</evidence>
<dbReference type="Pfam" id="PF00196">
    <property type="entry name" value="GerE"/>
    <property type="match status" value="1"/>
</dbReference>
<dbReference type="AlphaFoldDB" id="A0A077FC59"/>
<evidence type="ECO:0000256" key="4">
    <source>
        <dbReference type="SAM" id="Phobius"/>
    </source>
</evidence>
<dbReference type="PANTHER" id="PTHR44688">
    <property type="entry name" value="DNA-BINDING TRANSCRIPTIONAL ACTIVATOR DEVR_DOSR"/>
    <property type="match status" value="1"/>
</dbReference>
<dbReference type="PRINTS" id="PR00038">
    <property type="entry name" value="HTHLUXR"/>
</dbReference>
<dbReference type="HOGENOM" id="CLU_126558_0_0_6"/>
<dbReference type="SUPFAM" id="SSF46894">
    <property type="entry name" value="C-terminal effector domain of the bipartite response regulators"/>
    <property type="match status" value="1"/>
</dbReference>
<dbReference type="eggNOG" id="COG2197">
    <property type="taxonomic scope" value="Bacteria"/>
</dbReference>
<dbReference type="Gene3D" id="1.10.10.10">
    <property type="entry name" value="Winged helix-like DNA-binding domain superfamily/Winged helix DNA-binding domain"/>
    <property type="match status" value="1"/>
</dbReference>
<gene>
    <name evidence="6" type="ORF">PSAKL28_16860</name>
</gene>
<dbReference type="GO" id="GO:0003677">
    <property type="term" value="F:DNA binding"/>
    <property type="evidence" value="ECO:0007669"/>
    <property type="project" value="UniProtKB-KW"/>
</dbReference>
<keyword evidence="1" id="KW-0805">Transcription regulation</keyword>
<dbReference type="SMART" id="SM00421">
    <property type="entry name" value="HTH_LUXR"/>
    <property type="match status" value="1"/>
</dbReference>
<dbReference type="PROSITE" id="PS50043">
    <property type="entry name" value="HTH_LUXR_2"/>
    <property type="match status" value="1"/>
</dbReference>
<dbReference type="CDD" id="cd06170">
    <property type="entry name" value="LuxR_C_like"/>
    <property type="match status" value="1"/>
</dbReference>
<feature type="domain" description="HTH luxR-type" evidence="5">
    <location>
        <begin position="10"/>
        <end position="75"/>
    </location>
</feature>
<dbReference type="GO" id="GO:0006355">
    <property type="term" value="P:regulation of DNA-templated transcription"/>
    <property type="evidence" value="ECO:0007669"/>
    <property type="project" value="InterPro"/>
</dbReference>